<evidence type="ECO:0000256" key="1">
    <source>
        <dbReference type="SAM" id="SignalP"/>
    </source>
</evidence>
<comment type="caution">
    <text evidence="2">The sequence shown here is derived from an EMBL/GenBank/DDBJ whole genome shotgun (WGS) entry which is preliminary data.</text>
</comment>
<dbReference type="AlphaFoldDB" id="A0A815H4A4"/>
<reference evidence="2" key="1">
    <citation type="submission" date="2021-02" db="EMBL/GenBank/DDBJ databases">
        <authorList>
            <person name="Nowell W R."/>
        </authorList>
    </citation>
    <scope>NUCLEOTIDE SEQUENCE</scope>
</reference>
<gene>
    <name evidence="3" type="ORF">EDS130_LOCUS39791</name>
    <name evidence="2" type="ORF">XAT740_LOCUS31381</name>
</gene>
<accession>A0A815H4A4</accession>
<organism evidence="2 4">
    <name type="scientific">Adineta ricciae</name>
    <name type="common">Rotifer</name>
    <dbReference type="NCBI Taxonomy" id="249248"/>
    <lineage>
        <taxon>Eukaryota</taxon>
        <taxon>Metazoa</taxon>
        <taxon>Spiralia</taxon>
        <taxon>Gnathifera</taxon>
        <taxon>Rotifera</taxon>
        <taxon>Eurotatoria</taxon>
        <taxon>Bdelloidea</taxon>
        <taxon>Adinetida</taxon>
        <taxon>Adinetidae</taxon>
        <taxon>Adineta</taxon>
    </lineage>
</organism>
<feature type="signal peptide" evidence="1">
    <location>
        <begin position="1"/>
        <end position="22"/>
    </location>
</feature>
<evidence type="ECO:0000313" key="4">
    <source>
        <dbReference type="Proteomes" id="UP000663828"/>
    </source>
</evidence>
<sequence>MGRRRTILCLICYVINSVIIYAQSPIGLEPPASDRGLMVGAAVGIRHLRNNVDDVRYRSYLERNFKMIVLGFELMSMQISKGENQYNLTDPDWLLDPTNLLSNS</sequence>
<evidence type="ECO:0000313" key="3">
    <source>
        <dbReference type="EMBL" id="CAF1455301.1"/>
    </source>
</evidence>
<proteinExistence type="predicted"/>
<dbReference type="Gene3D" id="3.20.20.80">
    <property type="entry name" value="Glycosidases"/>
    <property type="match status" value="1"/>
</dbReference>
<feature type="chain" id="PRO_5036227729" evidence="1">
    <location>
        <begin position="23"/>
        <end position="104"/>
    </location>
</feature>
<keyword evidence="1" id="KW-0732">Signal</keyword>
<name>A0A815H4A4_ADIRI</name>
<protein>
    <submittedName>
        <fullName evidence="2">Uncharacterized protein</fullName>
    </submittedName>
</protein>
<dbReference type="Proteomes" id="UP000663852">
    <property type="component" value="Unassembled WGS sequence"/>
</dbReference>
<evidence type="ECO:0000313" key="2">
    <source>
        <dbReference type="EMBL" id="CAF1349045.1"/>
    </source>
</evidence>
<dbReference type="EMBL" id="CAJNOR010002854">
    <property type="protein sequence ID" value="CAF1349045.1"/>
    <property type="molecule type" value="Genomic_DNA"/>
</dbReference>
<dbReference type="Proteomes" id="UP000663828">
    <property type="component" value="Unassembled WGS sequence"/>
</dbReference>
<dbReference type="EMBL" id="CAJNOJ010000457">
    <property type="protein sequence ID" value="CAF1455301.1"/>
    <property type="molecule type" value="Genomic_DNA"/>
</dbReference>
<keyword evidence="4" id="KW-1185">Reference proteome</keyword>